<name>A0AAN6SS43_9PEZI</name>
<dbReference type="EMBL" id="MU854374">
    <property type="protein sequence ID" value="KAK4040552.1"/>
    <property type="molecule type" value="Genomic_DNA"/>
</dbReference>
<dbReference type="Proteomes" id="UP001303115">
    <property type="component" value="Unassembled WGS sequence"/>
</dbReference>
<evidence type="ECO:0000256" key="1">
    <source>
        <dbReference type="SAM" id="MobiDB-lite"/>
    </source>
</evidence>
<reference evidence="3" key="1">
    <citation type="journal article" date="2023" name="Mol. Phylogenet. Evol.">
        <title>Genome-scale phylogeny and comparative genomics of the fungal order Sordariales.</title>
        <authorList>
            <person name="Hensen N."/>
            <person name="Bonometti L."/>
            <person name="Westerberg I."/>
            <person name="Brannstrom I.O."/>
            <person name="Guillou S."/>
            <person name="Cros-Aarteil S."/>
            <person name="Calhoun S."/>
            <person name="Haridas S."/>
            <person name="Kuo A."/>
            <person name="Mondo S."/>
            <person name="Pangilinan J."/>
            <person name="Riley R."/>
            <person name="LaButti K."/>
            <person name="Andreopoulos B."/>
            <person name="Lipzen A."/>
            <person name="Chen C."/>
            <person name="Yan M."/>
            <person name="Daum C."/>
            <person name="Ng V."/>
            <person name="Clum A."/>
            <person name="Steindorff A."/>
            <person name="Ohm R.A."/>
            <person name="Martin F."/>
            <person name="Silar P."/>
            <person name="Natvig D.O."/>
            <person name="Lalanne C."/>
            <person name="Gautier V."/>
            <person name="Ament-Velasquez S.L."/>
            <person name="Kruys A."/>
            <person name="Hutchinson M.I."/>
            <person name="Powell A.J."/>
            <person name="Barry K."/>
            <person name="Miller A.N."/>
            <person name="Grigoriev I.V."/>
            <person name="Debuchy R."/>
            <person name="Gladieux P."/>
            <person name="Hiltunen Thoren M."/>
            <person name="Johannesson H."/>
        </authorList>
    </citation>
    <scope>NUCLEOTIDE SEQUENCE [LARGE SCALE GENOMIC DNA]</scope>
    <source>
        <strain evidence="3">CBS 284.82</strain>
    </source>
</reference>
<organism evidence="2 3">
    <name type="scientific">Parachaetomium inaequale</name>
    <dbReference type="NCBI Taxonomy" id="2588326"/>
    <lineage>
        <taxon>Eukaryota</taxon>
        <taxon>Fungi</taxon>
        <taxon>Dikarya</taxon>
        <taxon>Ascomycota</taxon>
        <taxon>Pezizomycotina</taxon>
        <taxon>Sordariomycetes</taxon>
        <taxon>Sordariomycetidae</taxon>
        <taxon>Sordariales</taxon>
        <taxon>Chaetomiaceae</taxon>
        <taxon>Parachaetomium</taxon>
    </lineage>
</organism>
<dbReference type="AlphaFoldDB" id="A0AAN6SS43"/>
<proteinExistence type="predicted"/>
<keyword evidence="3" id="KW-1185">Reference proteome</keyword>
<feature type="region of interest" description="Disordered" evidence="1">
    <location>
        <begin position="152"/>
        <end position="244"/>
    </location>
</feature>
<evidence type="ECO:0000313" key="3">
    <source>
        <dbReference type="Proteomes" id="UP001303115"/>
    </source>
</evidence>
<protein>
    <submittedName>
        <fullName evidence="2">Uncharacterized protein</fullName>
    </submittedName>
</protein>
<sequence length="244" mass="26281">MSALQRKLADAAVIRNAAVGYNKEAEEAAGLRGYPWPAKAWQEASEAIMNGTWKEPPPRHYPFLLTPDGPVSSALELQNLAELESLPEVMEASQVDLHDQEIGKVTICDVVHADWDRMKEKAEVTFDIGITVMFEGKRRLVLVAEALKKDVTPADDDGDENRNENGDENGDEEGSVGGKAGEEVVAGSSELGDKDRDKDGNKHRDNHTDEDGNKDGDEEGSASGKAVEPVSAASQLAESKSGPD</sequence>
<evidence type="ECO:0000313" key="2">
    <source>
        <dbReference type="EMBL" id="KAK4040552.1"/>
    </source>
</evidence>
<gene>
    <name evidence="2" type="ORF">C8A01DRAFT_15591</name>
</gene>
<feature type="compositionally biased region" description="Basic and acidic residues" evidence="1">
    <location>
        <begin position="191"/>
        <end position="215"/>
    </location>
</feature>
<accession>A0AAN6SS43</accession>
<comment type="caution">
    <text evidence="2">The sequence shown here is derived from an EMBL/GenBank/DDBJ whole genome shotgun (WGS) entry which is preliminary data.</text>
</comment>